<sequence>MSYTKPDMVDWDQVKGRDREQNVNTQECSKIRSTYLDMDYRKNKDADQWMRGGKPVQFKLIESSLLQTRSNVSPEGYNLCSQVLAFHIPYERKLFMICP</sequence>
<name>A0ABY7CA58_9BASI</name>
<gene>
    <name evidence="1" type="ORF">PtA15_2A232</name>
</gene>
<evidence type="ECO:0000313" key="1">
    <source>
        <dbReference type="EMBL" id="WAQ81919.1"/>
    </source>
</evidence>
<dbReference type="GeneID" id="77807127"/>
<evidence type="ECO:0000313" key="2">
    <source>
        <dbReference type="Proteomes" id="UP001164743"/>
    </source>
</evidence>
<dbReference type="RefSeq" id="XP_053017474.1">
    <property type="nucleotide sequence ID" value="XM_053166232.1"/>
</dbReference>
<accession>A0ABY7CA58</accession>
<keyword evidence="2" id="KW-1185">Reference proteome</keyword>
<dbReference type="Proteomes" id="UP001164743">
    <property type="component" value="Chromosome 2A"/>
</dbReference>
<organism evidence="1 2">
    <name type="scientific">Puccinia triticina</name>
    <dbReference type="NCBI Taxonomy" id="208348"/>
    <lineage>
        <taxon>Eukaryota</taxon>
        <taxon>Fungi</taxon>
        <taxon>Dikarya</taxon>
        <taxon>Basidiomycota</taxon>
        <taxon>Pucciniomycotina</taxon>
        <taxon>Pucciniomycetes</taxon>
        <taxon>Pucciniales</taxon>
        <taxon>Pucciniaceae</taxon>
        <taxon>Puccinia</taxon>
    </lineage>
</organism>
<dbReference type="EMBL" id="CP110422">
    <property type="protein sequence ID" value="WAQ81919.1"/>
    <property type="molecule type" value="Genomic_DNA"/>
</dbReference>
<reference evidence="1" key="1">
    <citation type="submission" date="2022-10" db="EMBL/GenBank/DDBJ databases">
        <title>Puccinia triticina Genome sequencing and assembly.</title>
        <authorList>
            <person name="Li C."/>
        </authorList>
    </citation>
    <scope>NUCLEOTIDE SEQUENCE</scope>
    <source>
        <strain evidence="1">Pt15</strain>
    </source>
</reference>
<protein>
    <submittedName>
        <fullName evidence="1">Uncharacterized protein</fullName>
    </submittedName>
</protein>
<proteinExistence type="predicted"/>